<dbReference type="CDD" id="cd13703">
    <property type="entry name" value="PBP2_HisJ_LAO"/>
    <property type="match status" value="1"/>
</dbReference>
<evidence type="ECO:0000313" key="8">
    <source>
        <dbReference type="EMBL" id="KVG64602.1"/>
    </source>
</evidence>
<dbReference type="InterPro" id="IPR001638">
    <property type="entry name" value="Solute-binding_3/MltF_N"/>
</dbReference>
<evidence type="ECO:0000256" key="3">
    <source>
        <dbReference type="ARBA" id="ARBA00022448"/>
    </source>
</evidence>
<dbReference type="GO" id="GO:0030288">
    <property type="term" value="C:outer membrane-bounded periplasmic space"/>
    <property type="evidence" value="ECO:0007669"/>
    <property type="project" value="InterPro"/>
</dbReference>
<dbReference type="NCBIfam" id="TIGR01096">
    <property type="entry name" value="3A0103s03R"/>
    <property type="match status" value="1"/>
</dbReference>
<keyword evidence="3" id="KW-0813">Transport</keyword>
<dbReference type="Gene3D" id="3.40.190.10">
    <property type="entry name" value="Periplasmic binding protein-like II"/>
    <property type="match status" value="2"/>
</dbReference>
<dbReference type="SUPFAM" id="SSF53850">
    <property type="entry name" value="Periplasmic binding protein-like II"/>
    <property type="match status" value="1"/>
</dbReference>
<dbReference type="InterPro" id="IPR005768">
    <property type="entry name" value="Lys_Arg_Orn-bd"/>
</dbReference>
<dbReference type="AlphaFoldDB" id="A0A108IGS6"/>
<evidence type="ECO:0000259" key="7">
    <source>
        <dbReference type="SMART" id="SM00062"/>
    </source>
</evidence>
<evidence type="ECO:0000256" key="1">
    <source>
        <dbReference type="ARBA" id="ARBA00004418"/>
    </source>
</evidence>
<keyword evidence="4" id="KW-0732">Signal</keyword>
<evidence type="ECO:0000256" key="6">
    <source>
        <dbReference type="RuleBase" id="RU003744"/>
    </source>
</evidence>
<comment type="similarity">
    <text evidence="2 6">Belongs to the bacterial solute-binding protein 3 family.</text>
</comment>
<protein>
    <submittedName>
        <fullName evidence="8">ABC transporter substrate-binding protein</fullName>
    </submittedName>
</protein>
<comment type="subcellular location">
    <subcellularLocation>
        <location evidence="1">Periplasm</location>
    </subcellularLocation>
</comment>
<dbReference type="OrthoDB" id="368476at2"/>
<dbReference type="InterPro" id="IPR018313">
    <property type="entry name" value="SBP_3_CS"/>
</dbReference>
<organism evidence="8">
    <name type="scientific">Burkholderia ubonensis</name>
    <dbReference type="NCBI Taxonomy" id="101571"/>
    <lineage>
        <taxon>Bacteria</taxon>
        <taxon>Pseudomonadati</taxon>
        <taxon>Pseudomonadota</taxon>
        <taxon>Betaproteobacteria</taxon>
        <taxon>Burkholderiales</taxon>
        <taxon>Burkholderiaceae</taxon>
        <taxon>Burkholderia</taxon>
        <taxon>Burkholderia cepacia complex</taxon>
    </lineage>
</organism>
<sequence length="257" mass="28318">MKKLALYIAIVASSTNVHAKDWTIVRFGVDASYPPFASKSVDGGLVGFDIDLGNQICAHLKAKCVWVENDFDGMIPALKAKKFDGVLSSMSITPKRAEQISFSDRLYKEPRRLVAKKGSGLLPTPESLTGKVIGVEQGSTEETYAKTYWEPKGAKIMSYQSQDQVYTDLLSGRLDAALQDQVQADLGFLRTPRGSGFQFVGAELVDEKILGSGTGIGLRKDDIDLRVKINKAIADMIRDGTYKRIEKKYFDFDIYGG</sequence>
<name>A0A108IGS6_9BURK</name>
<dbReference type="Proteomes" id="UP000064029">
    <property type="component" value="Unassembled WGS sequence"/>
</dbReference>
<dbReference type="Pfam" id="PF00497">
    <property type="entry name" value="SBP_bac_3"/>
    <property type="match status" value="1"/>
</dbReference>
<proteinExistence type="inferred from homology"/>
<dbReference type="PROSITE" id="PS01039">
    <property type="entry name" value="SBP_BACTERIAL_3"/>
    <property type="match status" value="1"/>
</dbReference>
<dbReference type="SMART" id="SM00062">
    <property type="entry name" value="PBPb"/>
    <property type="match status" value="1"/>
</dbReference>
<evidence type="ECO:0000256" key="2">
    <source>
        <dbReference type="ARBA" id="ARBA00010333"/>
    </source>
</evidence>
<dbReference type="PANTHER" id="PTHR35936:SF13">
    <property type="entry name" value="HISTIDINE-BINDING PERIPLASMIC PROTEIN"/>
    <property type="match status" value="1"/>
</dbReference>
<accession>A0A108IGS6</accession>
<dbReference type="EMBL" id="LOXM01000148">
    <property type="protein sequence ID" value="KVG64602.1"/>
    <property type="molecule type" value="Genomic_DNA"/>
</dbReference>
<dbReference type="PANTHER" id="PTHR35936">
    <property type="entry name" value="MEMBRANE-BOUND LYTIC MUREIN TRANSGLYCOSYLASE F"/>
    <property type="match status" value="1"/>
</dbReference>
<reference evidence="8" key="1">
    <citation type="submission" date="2015-11" db="EMBL/GenBank/DDBJ databases">
        <title>Expanding the genomic diversity of Burkholderia species for the development of highly accurate diagnostics.</title>
        <authorList>
            <person name="Sahl J."/>
            <person name="Keim P."/>
            <person name="Wagner D."/>
        </authorList>
    </citation>
    <scope>NUCLEOTIDE SEQUENCE [LARGE SCALE GENOMIC DNA]</scope>
    <source>
        <strain evidence="8">MSMB2036</strain>
    </source>
</reference>
<feature type="domain" description="Solute-binding protein family 3/N-terminal" evidence="7">
    <location>
        <begin position="24"/>
        <end position="253"/>
    </location>
</feature>
<dbReference type="RefSeq" id="WP_059634621.1">
    <property type="nucleotide sequence ID" value="NZ_LOVE01000028.1"/>
</dbReference>
<comment type="caution">
    <text evidence="8">The sequence shown here is derived from an EMBL/GenBank/DDBJ whole genome shotgun (WGS) entry which is preliminary data.</text>
</comment>
<evidence type="ECO:0000256" key="4">
    <source>
        <dbReference type="ARBA" id="ARBA00022729"/>
    </source>
</evidence>
<keyword evidence="5" id="KW-0574">Periplasm</keyword>
<gene>
    <name evidence="8" type="ORF">WJ33_27470</name>
</gene>
<evidence type="ECO:0000256" key="5">
    <source>
        <dbReference type="ARBA" id="ARBA00022764"/>
    </source>
</evidence>